<dbReference type="SUPFAM" id="SSF54211">
    <property type="entry name" value="Ribosomal protein S5 domain 2-like"/>
    <property type="match status" value="1"/>
</dbReference>
<dbReference type="PANTHER" id="PTHR45866">
    <property type="entry name" value="DNA GYRASE/TOPOISOMERASE SUBUNIT B"/>
    <property type="match status" value="1"/>
</dbReference>
<dbReference type="Pfam" id="PF00986">
    <property type="entry name" value="DNA_gyraseB_C"/>
    <property type="match status" value="1"/>
</dbReference>
<dbReference type="InterPro" id="IPR006171">
    <property type="entry name" value="TOPRIM_dom"/>
</dbReference>
<dbReference type="NCBIfam" id="NF011501">
    <property type="entry name" value="PRK14939.1"/>
    <property type="match status" value="1"/>
</dbReference>
<name>A0A1F6NY38_9BACT</name>
<dbReference type="PANTHER" id="PTHR45866:SF1">
    <property type="entry name" value="DNA GYRASE SUBUNIT B, MITOCHONDRIAL"/>
    <property type="match status" value="1"/>
</dbReference>
<dbReference type="InterPro" id="IPR013760">
    <property type="entry name" value="Topo_IIA-like_dom_sf"/>
</dbReference>
<dbReference type="InterPro" id="IPR011557">
    <property type="entry name" value="GyrB"/>
</dbReference>
<dbReference type="AlphaFoldDB" id="A0A1F6NY38"/>
<dbReference type="EC" id="5.6.2.2" evidence="10"/>
<dbReference type="FunFam" id="3.30.565.10:FF:000002">
    <property type="entry name" value="DNA gyrase subunit B"/>
    <property type="match status" value="1"/>
</dbReference>
<dbReference type="FunFam" id="3.40.50.670:FF:000001">
    <property type="entry name" value="DNA topoisomerase 2"/>
    <property type="match status" value="1"/>
</dbReference>
<feature type="binding site" evidence="10">
    <location>
        <position position="520"/>
    </location>
    <ligand>
        <name>Mg(2+)</name>
        <dbReference type="ChEBI" id="CHEBI:18420"/>
        <label>2</label>
    </ligand>
</feature>
<dbReference type="FunFam" id="3.30.230.10:FF:000005">
    <property type="entry name" value="DNA gyrase subunit B"/>
    <property type="match status" value="1"/>
</dbReference>
<evidence type="ECO:0000256" key="9">
    <source>
        <dbReference type="ARBA" id="ARBA00023235"/>
    </source>
</evidence>
<dbReference type="SUPFAM" id="SSF55874">
    <property type="entry name" value="ATPase domain of HSP90 chaperone/DNA topoisomerase II/histidine kinase"/>
    <property type="match status" value="1"/>
</dbReference>
<accession>A0A1F6NY38</accession>
<keyword evidence="6 10" id="KW-0460">Magnesium</keyword>
<feature type="binding site" evidence="10">
    <location>
        <position position="447"/>
    </location>
    <ligand>
        <name>Mg(2+)</name>
        <dbReference type="ChEBI" id="CHEBI:18420"/>
        <label>1</label>
        <note>catalytic</note>
    </ligand>
</feature>
<evidence type="ECO:0000256" key="3">
    <source>
        <dbReference type="ARBA" id="ARBA00022723"/>
    </source>
</evidence>
<feature type="site" description="Interaction with DNA" evidence="10">
    <location>
        <position position="472"/>
    </location>
</feature>
<dbReference type="NCBIfam" id="TIGR01059">
    <property type="entry name" value="gyrB"/>
    <property type="match status" value="1"/>
</dbReference>
<dbReference type="Pfam" id="PF00204">
    <property type="entry name" value="DNA_gyraseB"/>
    <property type="match status" value="1"/>
</dbReference>
<dbReference type="GO" id="GO:0005737">
    <property type="term" value="C:cytoplasm"/>
    <property type="evidence" value="ECO:0007669"/>
    <property type="project" value="UniProtKB-SubCell"/>
</dbReference>
<organism evidence="13 14">
    <name type="scientific">Candidatus Magasanikbacteria bacterium RIFOXYC2_FULL_42_28</name>
    <dbReference type="NCBI Taxonomy" id="1798704"/>
    <lineage>
        <taxon>Bacteria</taxon>
        <taxon>Candidatus Magasanikiibacteriota</taxon>
    </lineage>
</organism>
<dbReference type="InterPro" id="IPR002288">
    <property type="entry name" value="DNA_gyrase_B_C"/>
</dbReference>
<evidence type="ECO:0000256" key="11">
    <source>
        <dbReference type="SAM" id="MobiDB-lite"/>
    </source>
</evidence>
<evidence type="ECO:0000256" key="5">
    <source>
        <dbReference type="ARBA" id="ARBA00022840"/>
    </source>
</evidence>
<keyword evidence="10" id="KW-0963">Cytoplasm</keyword>
<comment type="similarity">
    <text evidence="2 10">Belongs to the type II topoisomerase GyrB family.</text>
</comment>
<dbReference type="PRINTS" id="PR01159">
    <property type="entry name" value="DNAGYRASEB"/>
</dbReference>
<dbReference type="GO" id="GO:0006265">
    <property type="term" value="P:DNA topological change"/>
    <property type="evidence" value="ECO:0007669"/>
    <property type="project" value="UniProtKB-UniRule"/>
</dbReference>
<dbReference type="SMART" id="SM00387">
    <property type="entry name" value="HATPase_c"/>
    <property type="match status" value="1"/>
</dbReference>
<keyword evidence="8" id="KW-0238">DNA-binding</keyword>
<dbReference type="GO" id="GO:0003918">
    <property type="term" value="F:DNA topoisomerase type II (double strand cut, ATP-hydrolyzing) activity"/>
    <property type="evidence" value="ECO:0007669"/>
    <property type="project" value="UniProtKB-UniRule"/>
</dbReference>
<dbReference type="InterPro" id="IPR000565">
    <property type="entry name" value="Topo_IIA_B"/>
</dbReference>
<evidence type="ECO:0000256" key="1">
    <source>
        <dbReference type="ARBA" id="ARBA00000185"/>
    </source>
</evidence>
<comment type="cofactor">
    <cofactor evidence="10">
        <name>Mg(2+)</name>
        <dbReference type="ChEBI" id="CHEBI:18420"/>
    </cofactor>
    <cofactor evidence="10">
        <name>Mn(2+)</name>
        <dbReference type="ChEBI" id="CHEBI:29035"/>
    </cofactor>
    <cofactor evidence="10">
        <name>Ca(2+)</name>
        <dbReference type="ChEBI" id="CHEBI:29108"/>
    </cofactor>
    <text evidence="10">Binds two Mg(2+) per subunit. The magnesium ions form salt bridges with both the protein and the DNA. Can also accept other divalent metal cations, such as Mn(2+) or Ca(2+).</text>
</comment>
<evidence type="ECO:0000313" key="13">
    <source>
        <dbReference type="EMBL" id="OGH88839.1"/>
    </source>
</evidence>
<evidence type="ECO:0000256" key="10">
    <source>
        <dbReference type="HAMAP-Rule" id="MF_01898"/>
    </source>
</evidence>
<feature type="region of interest" description="Disordered" evidence="11">
    <location>
        <begin position="581"/>
        <end position="617"/>
    </location>
</feature>
<reference evidence="13 14" key="1">
    <citation type="journal article" date="2016" name="Nat. Commun.">
        <title>Thousands of microbial genomes shed light on interconnected biogeochemical processes in an aquifer system.</title>
        <authorList>
            <person name="Anantharaman K."/>
            <person name="Brown C.T."/>
            <person name="Hug L.A."/>
            <person name="Sharon I."/>
            <person name="Castelle C.J."/>
            <person name="Probst A.J."/>
            <person name="Thomas B.C."/>
            <person name="Singh A."/>
            <person name="Wilkins M.J."/>
            <person name="Karaoz U."/>
            <person name="Brodie E.L."/>
            <person name="Williams K.H."/>
            <person name="Hubbard S.S."/>
            <person name="Banfield J.F."/>
        </authorList>
    </citation>
    <scope>NUCLEOTIDE SEQUENCE [LARGE SCALE GENOMIC DNA]</scope>
</reference>
<comment type="function">
    <text evidence="10">A type II topoisomerase that negatively supercoils closed circular double-stranded (ds) DNA in an ATP-dependent manner to modulate DNA topology and maintain chromosomes in an underwound state. Negative supercoiling favors strand separation, and DNA replication, transcription, recombination and repair, all of which involve strand separation. Also able to catalyze the interconversion of other topological isomers of dsDNA rings, including catenanes and knotted rings. Type II topoisomerases break and join 2 DNA strands simultaneously in an ATP-dependent manner.</text>
</comment>
<comment type="caution">
    <text evidence="13">The sequence shown here is derived from an EMBL/GenBank/DDBJ whole genome shotgun (WGS) entry which is preliminary data.</text>
</comment>
<dbReference type="InterPro" id="IPR014721">
    <property type="entry name" value="Ribsml_uS5_D2-typ_fold_subgr"/>
</dbReference>
<keyword evidence="7 10" id="KW-0799">Topoisomerase</keyword>
<dbReference type="GO" id="GO:0006261">
    <property type="term" value="P:DNA-templated DNA replication"/>
    <property type="evidence" value="ECO:0007669"/>
    <property type="project" value="UniProtKB-UniRule"/>
</dbReference>
<dbReference type="InterPro" id="IPR003594">
    <property type="entry name" value="HATPase_dom"/>
</dbReference>
<dbReference type="NCBIfam" id="NF004189">
    <property type="entry name" value="PRK05644.1"/>
    <property type="match status" value="1"/>
</dbReference>
<evidence type="ECO:0000259" key="12">
    <source>
        <dbReference type="PROSITE" id="PS50880"/>
    </source>
</evidence>
<comment type="catalytic activity">
    <reaction evidence="1 10">
        <text>ATP-dependent breakage, passage and rejoining of double-stranded DNA.</text>
        <dbReference type="EC" id="5.6.2.2"/>
    </reaction>
</comment>
<protein>
    <recommendedName>
        <fullName evidence="10">DNA gyrase subunit B</fullName>
        <ecNumber evidence="10">5.6.2.2</ecNumber>
    </recommendedName>
</protein>
<keyword evidence="4 10" id="KW-0547">Nucleotide-binding</keyword>
<dbReference type="PROSITE" id="PS50880">
    <property type="entry name" value="TOPRIM"/>
    <property type="match status" value="1"/>
</dbReference>
<dbReference type="HAMAP" id="MF_01898">
    <property type="entry name" value="GyrB"/>
    <property type="match status" value="1"/>
</dbReference>
<dbReference type="EMBL" id="MFQZ01000001">
    <property type="protein sequence ID" value="OGH88839.1"/>
    <property type="molecule type" value="Genomic_DNA"/>
</dbReference>
<dbReference type="CDD" id="cd00822">
    <property type="entry name" value="TopoII_Trans_DNA_gyrase"/>
    <property type="match status" value="1"/>
</dbReference>
<dbReference type="Pfam" id="PF02518">
    <property type="entry name" value="HATPase_c"/>
    <property type="match status" value="1"/>
</dbReference>
<dbReference type="InterPro" id="IPR034160">
    <property type="entry name" value="TOPRIM_GyrB"/>
</dbReference>
<feature type="site" description="Interaction with DNA" evidence="10">
    <location>
        <position position="475"/>
    </location>
</feature>
<dbReference type="PRINTS" id="PR00418">
    <property type="entry name" value="TPI2FAMILY"/>
</dbReference>
<dbReference type="InterPro" id="IPR013759">
    <property type="entry name" value="Topo_IIA_B_C"/>
</dbReference>
<dbReference type="Pfam" id="PF01751">
    <property type="entry name" value="Toprim"/>
    <property type="match status" value="1"/>
</dbReference>
<dbReference type="SMART" id="SM00433">
    <property type="entry name" value="TOP2c"/>
    <property type="match status" value="1"/>
</dbReference>
<feature type="binding site" evidence="10">
    <location>
        <position position="522"/>
    </location>
    <ligand>
        <name>Mg(2+)</name>
        <dbReference type="ChEBI" id="CHEBI:18420"/>
        <label>2</label>
    </ligand>
</feature>
<dbReference type="InterPro" id="IPR001241">
    <property type="entry name" value="Topo_IIA"/>
</dbReference>
<dbReference type="GO" id="GO:0003677">
    <property type="term" value="F:DNA binding"/>
    <property type="evidence" value="ECO:0007669"/>
    <property type="project" value="UniProtKB-KW"/>
</dbReference>
<sequence length="699" mass="77016">MNKTAPAKDNKATSGYNAKSITVLEGLEAVRRRPGMYIGSTGPTGLHHLIWEVVDNAVDEAMAGHCDRIEVTLLPDHTVSVRDNGRGIPVDIHPQTGTSALEVVLTKLHAGGKFGGDGYKISGGLHGVGVSVVNALSTDLRAEVHLGGEIWEQNFKIGNPQKKAKAIGKCKDHGTTITFRPDSSIFETLNFEWKTIIDHLRQYAYLSKGIHIIIADNRSPEEKAVDKTALDFPHPIYQFYFEGGVASYVRYINQNKVIKNDTIFYTEKEAEGVNVEIALQYSDEYTESLFAFTNNIHNPDGGTHVQGFRTALTRALNTYARNKTILKEKDANLTGEDVREGLSAVISIKLREPQFEGQTKGKLGNTEAKTAVETVLNEQLAIFLEEHPRDAEGIIGKCLLASRARNAAKIARDTILRKGALEGFTLPGKLADCSSRDATSSELYIVEGDSAGGSAKQGRNRENQAILPLRGKVLNVERARLDKILTNNELKNLIIALGTNIGEQFDISKLRYHRVIIMTDADVDGAHIRTLLLTFFYRYFPLLLTGGHIYIAQPPLYGVKYGKDLIYAFNDEEKEKALKELETKHGGKGRAVSPPARGGEAEGVGADTDAGSDDEAEAKTTIQIGGIKVNIQRYKGLGEMNPEQLWETTMDPERRIMLQVTVEDSELANETFEILMGDDVAQRRKFIQTNAKNVSNLDI</sequence>
<dbReference type="GO" id="GO:0005524">
    <property type="term" value="F:ATP binding"/>
    <property type="evidence" value="ECO:0007669"/>
    <property type="project" value="UniProtKB-UniRule"/>
</dbReference>
<evidence type="ECO:0000256" key="6">
    <source>
        <dbReference type="ARBA" id="ARBA00022842"/>
    </source>
</evidence>
<comment type="subunit">
    <text evidence="10">Heterotetramer, composed of two GyrA and two GyrB chains. In the heterotetramer, GyrA contains the active site tyrosine that forms a transient covalent intermediate with DNA, while GyrB binds cofactors and catalyzes ATP hydrolysis.</text>
</comment>
<dbReference type="InterPro" id="IPR020568">
    <property type="entry name" value="Ribosomal_Su5_D2-typ_SF"/>
</dbReference>
<dbReference type="CDD" id="cd16928">
    <property type="entry name" value="HATPase_GyrB-like"/>
    <property type="match status" value="1"/>
</dbReference>
<keyword evidence="9 10" id="KW-0413">Isomerase</keyword>
<feature type="binding site" evidence="10">
    <location>
        <position position="520"/>
    </location>
    <ligand>
        <name>Mg(2+)</name>
        <dbReference type="ChEBI" id="CHEBI:18420"/>
        <label>1</label>
        <note>catalytic</note>
    </ligand>
</feature>
<dbReference type="SUPFAM" id="SSF56719">
    <property type="entry name" value="Type II DNA topoisomerase"/>
    <property type="match status" value="1"/>
</dbReference>
<comment type="miscellaneous">
    <text evidence="10">Few gyrases are as efficient as E.coli at forming negative supercoils. Not all organisms have 2 type II topoisomerases; in organisms with a single type II topoisomerase this enzyme also has to decatenate newly replicated chromosomes.</text>
</comment>
<keyword evidence="3 10" id="KW-0479">Metal-binding</keyword>
<dbReference type="PROSITE" id="PS00177">
    <property type="entry name" value="TOPOISOMERASE_II"/>
    <property type="match status" value="1"/>
</dbReference>
<comment type="subcellular location">
    <subcellularLocation>
        <location evidence="10">Cytoplasm</location>
    </subcellularLocation>
</comment>
<evidence type="ECO:0000256" key="7">
    <source>
        <dbReference type="ARBA" id="ARBA00023029"/>
    </source>
</evidence>
<dbReference type="CDD" id="cd03366">
    <property type="entry name" value="TOPRIM_TopoIIA_GyrB"/>
    <property type="match status" value="1"/>
</dbReference>
<dbReference type="InterPro" id="IPR036890">
    <property type="entry name" value="HATPase_C_sf"/>
</dbReference>
<feature type="domain" description="Toprim" evidence="12">
    <location>
        <begin position="441"/>
        <end position="555"/>
    </location>
</feature>
<dbReference type="Proteomes" id="UP000177907">
    <property type="component" value="Unassembled WGS sequence"/>
</dbReference>
<keyword evidence="5 10" id="KW-0067">ATP-binding</keyword>
<evidence type="ECO:0000313" key="14">
    <source>
        <dbReference type="Proteomes" id="UP000177907"/>
    </source>
</evidence>
<dbReference type="GO" id="GO:0005694">
    <property type="term" value="C:chromosome"/>
    <property type="evidence" value="ECO:0007669"/>
    <property type="project" value="InterPro"/>
</dbReference>
<evidence type="ECO:0000256" key="4">
    <source>
        <dbReference type="ARBA" id="ARBA00022741"/>
    </source>
</evidence>
<gene>
    <name evidence="10" type="primary">gyrB</name>
    <name evidence="13" type="ORF">A3J93_01865</name>
</gene>
<dbReference type="Gene3D" id="3.40.50.670">
    <property type="match status" value="1"/>
</dbReference>
<dbReference type="Gene3D" id="3.30.565.10">
    <property type="entry name" value="Histidine kinase-like ATPase, C-terminal domain"/>
    <property type="match status" value="1"/>
</dbReference>
<dbReference type="STRING" id="1798704.A3J93_01865"/>
<dbReference type="InterPro" id="IPR013506">
    <property type="entry name" value="Topo_IIA_bsu_dom2"/>
</dbReference>
<dbReference type="Gene3D" id="3.30.230.10">
    <property type="match status" value="1"/>
</dbReference>
<dbReference type="GO" id="GO:0046872">
    <property type="term" value="F:metal ion binding"/>
    <property type="evidence" value="ECO:0007669"/>
    <property type="project" value="UniProtKB-KW"/>
</dbReference>
<evidence type="ECO:0000256" key="8">
    <source>
        <dbReference type="ARBA" id="ARBA00023125"/>
    </source>
</evidence>
<proteinExistence type="inferred from homology"/>
<dbReference type="InterPro" id="IPR018522">
    <property type="entry name" value="TopoIIA_CS"/>
</dbReference>
<evidence type="ECO:0000256" key="2">
    <source>
        <dbReference type="ARBA" id="ARBA00010708"/>
    </source>
</evidence>